<proteinExistence type="predicted"/>
<dbReference type="GO" id="GO:0005829">
    <property type="term" value="C:cytosol"/>
    <property type="evidence" value="ECO:0007669"/>
    <property type="project" value="TreeGrafter"/>
</dbReference>
<evidence type="ECO:0000256" key="4">
    <source>
        <dbReference type="ARBA" id="ARBA00022490"/>
    </source>
</evidence>
<dbReference type="InterPro" id="IPR017927">
    <property type="entry name" value="FAD-bd_FR_type"/>
</dbReference>
<dbReference type="InterPro" id="IPR017938">
    <property type="entry name" value="Riboflavin_synthase-like_b-brl"/>
</dbReference>
<dbReference type="InterPro" id="IPR023173">
    <property type="entry name" value="NADPH_Cyt_P450_Rdtase_alpha"/>
</dbReference>
<evidence type="ECO:0000313" key="14">
    <source>
        <dbReference type="Proteomes" id="UP000007799"/>
    </source>
</evidence>
<dbReference type="FunCoup" id="F2UIL7">
    <property type="interactions" value="1470"/>
</dbReference>
<dbReference type="GO" id="GO:0010181">
    <property type="term" value="F:FMN binding"/>
    <property type="evidence" value="ECO:0007669"/>
    <property type="project" value="InterPro"/>
</dbReference>
<evidence type="ECO:0000256" key="1">
    <source>
        <dbReference type="ARBA" id="ARBA00001917"/>
    </source>
</evidence>
<dbReference type="Pfam" id="PF00258">
    <property type="entry name" value="Flavodoxin_1"/>
    <property type="match status" value="1"/>
</dbReference>
<dbReference type="OMA" id="DIMSIPR"/>
<dbReference type="GeneID" id="16071469"/>
<dbReference type="FunFam" id="3.40.50.360:FF:000015">
    <property type="entry name" value="NADPH-dependent diflavin oxidoreductase 1"/>
    <property type="match status" value="1"/>
</dbReference>
<dbReference type="SUPFAM" id="SSF63380">
    <property type="entry name" value="Riboflavin synthase domain-like"/>
    <property type="match status" value="1"/>
</dbReference>
<sequence>MDARGEDDDRAGGHEHHHNKQEQEEQQQEQEHQEQEQAGQGAYVPVLYASQTGTAQDTAGHVSRTLIRHHLSSAAIAMDAFHVGRLLELPVVIFVVATSGQGEAPDNMKKTWRFLLRKSLPPDSLQHLHFAVFGLGDSSYPKFNFVGKKLFKRLLSLGATPLTPIGLADDQHPLGVDGALMPWIETLLTAIRPLFPQPLSRPPIPGDKLLPPVANVIQLSADEHATLTYQQQQQQPFERPHNEAAPSRRTPARVPIKLNQRMTPEDHFQDVRHVVFDVSSANLPYAPGDVLYVMPENTSESVDAILDWFGVDGAMLVRVQVDDEAVATSLPALPDRLSFRDLLTHYLDIQAVPKRYFFEILASFAADEMQSEKLREFTAAEGQEARYDYVNRMKRTAIEILRDFLSAKGRVPVAYAADMFGFMQPRAFSICLQSAGLNTKTFLHAGEIHTAVAIVNYRTRMATPRRGVYTNWLKTLQPDTMFVFGNRNAAADFLYGDEWRALEHRGLLTLVLAFSRDQEHKVYVQHKMREHAGAIYSAIARGAYILLAGSSGNMPKQVREAFVDIIQQEGGKTAKEAEAMVKDMERTGRYTCETWD</sequence>
<evidence type="ECO:0000259" key="12">
    <source>
        <dbReference type="PROSITE" id="PS51384"/>
    </source>
</evidence>
<feature type="region of interest" description="Disordered" evidence="10">
    <location>
        <begin position="229"/>
        <end position="250"/>
    </location>
</feature>
<dbReference type="eggNOG" id="KOG1159">
    <property type="taxonomic scope" value="Eukaryota"/>
</dbReference>
<evidence type="ECO:0000259" key="11">
    <source>
        <dbReference type="PROSITE" id="PS50902"/>
    </source>
</evidence>
<reference evidence="13" key="1">
    <citation type="submission" date="2009-08" db="EMBL/GenBank/DDBJ databases">
        <title>Annotation of Salpingoeca rosetta.</title>
        <authorList>
            <consortium name="The Broad Institute Genome Sequencing Platform"/>
            <person name="Russ C."/>
            <person name="Cuomo C."/>
            <person name="Burger G."/>
            <person name="Gray M.W."/>
            <person name="Holland P.W.H."/>
            <person name="King N."/>
            <person name="Lang F.B.F."/>
            <person name="Roger A.J."/>
            <person name="Ruiz-Trillo I."/>
            <person name="Young S.K."/>
            <person name="Zeng Q."/>
            <person name="Gargeya S."/>
            <person name="Alvarado L."/>
            <person name="Berlin A."/>
            <person name="Chapman S.B."/>
            <person name="Chen Z."/>
            <person name="Freedman E."/>
            <person name="Gellesch M."/>
            <person name="Goldberg J."/>
            <person name="Griggs A."/>
            <person name="Gujja S."/>
            <person name="Heilman E."/>
            <person name="Heiman D."/>
            <person name="Howarth C."/>
            <person name="Mehta T."/>
            <person name="Neiman D."/>
            <person name="Pearson M."/>
            <person name="Roberts A."/>
            <person name="Saif S."/>
            <person name="Shea T."/>
            <person name="Shenoy N."/>
            <person name="Sisk P."/>
            <person name="Stolte C."/>
            <person name="Sykes S."/>
            <person name="White J."/>
            <person name="Yandava C."/>
            <person name="Haas B."/>
            <person name="Nusbaum C."/>
            <person name="Birren B."/>
        </authorList>
    </citation>
    <scope>NUCLEOTIDE SEQUENCE [LARGE SCALE GENOMIC DNA]</scope>
    <source>
        <strain evidence="13">ATCC 50818</strain>
    </source>
</reference>
<dbReference type="KEGG" id="sre:PTSG_07406"/>
<comment type="cofactor">
    <cofactor evidence="1">
        <name>FMN</name>
        <dbReference type="ChEBI" id="CHEBI:58210"/>
    </cofactor>
</comment>
<dbReference type="SUPFAM" id="SSF52218">
    <property type="entry name" value="Flavoproteins"/>
    <property type="match status" value="1"/>
</dbReference>
<keyword evidence="6" id="KW-0288">FMN</keyword>
<dbReference type="RefSeq" id="XP_004990906.1">
    <property type="nucleotide sequence ID" value="XM_004990849.1"/>
</dbReference>
<protein>
    <submittedName>
        <fullName evidence="13">NADPH dependent diflavin oxidoreductase 1</fullName>
    </submittedName>
</protein>
<keyword evidence="5" id="KW-0285">Flavoprotein</keyword>
<dbReference type="PANTHER" id="PTHR19384">
    <property type="entry name" value="NITRIC OXIDE SYNTHASE-RELATED"/>
    <property type="match status" value="1"/>
</dbReference>
<dbReference type="Gene3D" id="1.20.990.10">
    <property type="entry name" value="NADPH-cytochrome p450 Reductase, Chain A, domain 3"/>
    <property type="match status" value="1"/>
</dbReference>
<dbReference type="InParanoid" id="F2UIL7"/>
<evidence type="ECO:0000256" key="2">
    <source>
        <dbReference type="ARBA" id="ARBA00001974"/>
    </source>
</evidence>
<keyword evidence="14" id="KW-1185">Reference proteome</keyword>
<organism evidence="14">
    <name type="scientific">Salpingoeca rosetta (strain ATCC 50818 / BSB-021)</name>
    <dbReference type="NCBI Taxonomy" id="946362"/>
    <lineage>
        <taxon>Eukaryota</taxon>
        <taxon>Choanoflagellata</taxon>
        <taxon>Craspedida</taxon>
        <taxon>Salpingoecidae</taxon>
        <taxon>Salpingoeca</taxon>
    </lineage>
</organism>
<evidence type="ECO:0000256" key="3">
    <source>
        <dbReference type="ARBA" id="ARBA00004496"/>
    </source>
</evidence>
<evidence type="ECO:0000313" key="13">
    <source>
        <dbReference type="EMBL" id="EGD77066.1"/>
    </source>
</evidence>
<dbReference type="GO" id="GO:0050660">
    <property type="term" value="F:flavin adenine dinucleotide binding"/>
    <property type="evidence" value="ECO:0007669"/>
    <property type="project" value="TreeGrafter"/>
</dbReference>
<evidence type="ECO:0000256" key="6">
    <source>
        <dbReference type="ARBA" id="ARBA00022643"/>
    </source>
</evidence>
<dbReference type="PANTHER" id="PTHR19384:SF10">
    <property type="entry name" value="NADPH-DEPENDENT DIFLAVIN OXIDOREDUCTASE 1"/>
    <property type="match status" value="1"/>
</dbReference>
<dbReference type="AlphaFoldDB" id="F2UIL7"/>
<dbReference type="Gene3D" id="3.40.50.360">
    <property type="match status" value="1"/>
</dbReference>
<dbReference type="InterPro" id="IPR029039">
    <property type="entry name" value="Flavoprotein-like_sf"/>
</dbReference>
<dbReference type="Gene3D" id="3.40.50.80">
    <property type="entry name" value="Nucleotide-binding domain of ferredoxin-NADP reductase (FNR) module"/>
    <property type="match status" value="1"/>
</dbReference>
<gene>
    <name evidence="13" type="ORF">PTSG_07406</name>
</gene>
<evidence type="ECO:0000256" key="5">
    <source>
        <dbReference type="ARBA" id="ARBA00022630"/>
    </source>
</evidence>
<feature type="domain" description="FAD-binding FR-type" evidence="12">
    <location>
        <begin position="249"/>
        <end position="496"/>
    </location>
</feature>
<dbReference type="EMBL" id="GL832976">
    <property type="protein sequence ID" value="EGD77066.1"/>
    <property type="molecule type" value="Genomic_DNA"/>
</dbReference>
<dbReference type="Gene3D" id="2.40.30.10">
    <property type="entry name" value="Translation factors"/>
    <property type="match status" value="1"/>
</dbReference>
<evidence type="ECO:0000256" key="8">
    <source>
        <dbReference type="ARBA" id="ARBA00022857"/>
    </source>
</evidence>
<dbReference type="GO" id="GO:0016651">
    <property type="term" value="F:oxidoreductase activity, acting on NAD(P)H"/>
    <property type="evidence" value="ECO:0007669"/>
    <property type="project" value="UniProtKB-ARBA"/>
</dbReference>
<dbReference type="OrthoDB" id="1856718at2759"/>
<dbReference type="PROSITE" id="PS50902">
    <property type="entry name" value="FLAVODOXIN_LIKE"/>
    <property type="match status" value="1"/>
</dbReference>
<keyword evidence="4" id="KW-0963">Cytoplasm</keyword>
<dbReference type="STRING" id="946362.F2UIL7"/>
<keyword evidence="9" id="KW-0560">Oxidoreductase</keyword>
<dbReference type="GO" id="GO:0005634">
    <property type="term" value="C:nucleus"/>
    <property type="evidence" value="ECO:0007669"/>
    <property type="project" value="UniProtKB-ARBA"/>
</dbReference>
<dbReference type="InterPro" id="IPR001094">
    <property type="entry name" value="Flavdoxin-like"/>
</dbReference>
<keyword evidence="7" id="KW-0274">FAD</keyword>
<name>F2UIL7_SALR5</name>
<evidence type="ECO:0000256" key="7">
    <source>
        <dbReference type="ARBA" id="ARBA00022827"/>
    </source>
</evidence>
<evidence type="ECO:0000256" key="10">
    <source>
        <dbReference type="SAM" id="MobiDB-lite"/>
    </source>
</evidence>
<dbReference type="InterPro" id="IPR039261">
    <property type="entry name" value="FNR_nucleotide-bd"/>
</dbReference>
<dbReference type="SUPFAM" id="SSF52343">
    <property type="entry name" value="Ferredoxin reductase-like, C-terminal NADP-linked domain"/>
    <property type="match status" value="1"/>
</dbReference>
<feature type="domain" description="Flavodoxin-like" evidence="11">
    <location>
        <begin position="44"/>
        <end position="188"/>
    </location>
</feature>
<dbReference type="PRINTS" id="PR00369">
    <property type="entry name" value="FLAVODOXIN"/>
</dbReference>
<keyword evidence="8" id="KW-0521">NADP</keyword>
<feature type="region of interest" description="Disordered" evidence="10">
    <location>
        <begin position="1"/>
        <end position="38"/>
    </location>
</feature>
<dbReference type="InterPro" id="IPR008254">
    <property type="entry name" value="Flavodoxin/NO_synth"/>
</dbReference>
<dbReference type="Pfam" id="PF00667">
    <property type="entry name" value="FAD_binding_1"/>
    <property type="match status" value="1"/>
</dbReference>
<comment type="subcellular location">
    <subcellularLocation>
        <location evidence="3">Cytoplasm</location>
    </subcellularLocation>
</comment>
<dbReference type="InterPro" id="IPR003097">
    <property type="entry name" value="CysJ-like_FAD-binding"/>
</dbReference>
<comment type="cofactor">
    <cofactor evidence="2">
        <name>FAD</name>
        <dbReference type="ChEBI" id="CHEBI:57692"/>
    </cofactor>
</comment>
<evidence type="ECO:0000256" key="9">
    <source>
        <dbReference type="ARBA" id="ARBA00023002"/>
    </source>
</evidence>
<dbReference type="Proteomes" id="UP000007799">
    <property type="component" value="Unassembled WGS sequence"/>
</dbReference>
<dbReference type="PROSITE" id="PS51384">
    <property type="entry name" value="FAD_FR"/>
    <property type="match status" value="1"/>
</dbReference>
<accession>F2UIL7</accession>